<feature type="domain" description="N-acetyltransferase" evidence="3">
    <location>
        <begin position="30"/>
        <end position="172"/>
    </location>
</feature>
<dbReference type="AlphaFoldDB" id="A0A856MKQ2"/>
<dbReference type="CDD" id="cd04301">
    <property type="entry name" value="NAT_SF"/>
    <property type="match status" value="1"/>
</dbReference>
<dbReference type="InterPro" id="IPR000182">
    <property type="entry name" value="GNAT_dom"/>
</dbReference>
<protein>
    <submittedName>
        <fullName evidence="4">GNAT family N-acetyltransferase</fullName>
    </submittedName>
</protein>
<evidence type="ECO:0000313" key="4">
    <source>
        <dbReference type="EMBL" id="QDL11953.1"/>
    </source>
</evidence>
<evidence type="ECO:0000256" key="1">
    <source>
        <dbReference type="ARBA" id="ARBA00022679"/>
    </source>
</evidence>
<evidence type="ECO:0000259" key="3">
    <source>
        <dbReference type="PROSITE" id="PS51186"/>
    </source>
</evidence>
<dbReference type="RefSeq" id="WP_171978032.1">
    <property type="nucleotide sequence ID" value="NZ_CAWOXK010000001.1"/>
</dbReference>
<keyword evidence="1 4" id="KW-0808">Transferase</keyword>
<organism evidence="4 5">
    <name type="scientific">Brasilonema sennae CENA114</name>
    <dbReference type="NCBI Taxonomy" id="415709"/>
    <lineage>
        <taxon>Bacteria</taxon>
        <taxon>Bacillati</taxon>
        <taxon>Cyanobacteriota</taxon>
        <taxon>Cyanophyceae</taxon>
        <taxon>Nostocales</taxon>
        <taxon>Scytonemataceae</taxon>
        <taxon>Brasilonema</taxon>
        <taxon>Bromeliae group (in: Brasilonema)</taxon>
    </lineage>
</organism>
<dbReference type="PANTHER" id="PTHR43800:SF1">
    <property type="entry name" value="PEPTIDYL-LYSINE N-ACETYLTRANSFERASE YJAB"/>
    <property type="match status" value="1"/>
</dbReference>
<reference evidence="4 5" key="1">
    <citation type="submission" date="2018-06" db="EMBL/GenBank/DDBJ databases">
        <title>Comparative genomics of Brasilonema spp. strains.</title>
        <authorList>
            <person name="Alvarenga D.O."/>
            <person name="Fiore M.F."/>
            <person name="Varani A.M."/>
        </authorList>
    </citation>
    <scope>NUCLEOTIDE SEQUENCE [LARGE SCALE GENOMIC DNA]</scope>
    <source>
        <strain evidence="4 5">CENA114</strain>
    </source>
</reference>
<dbReference type="SUPFAM" id="SSF55729">
    <property type="entry name" value="Acyl-CoA N-acyltransferases (Nat)"/>
    <property type="match status" value="1"/>
</dbReference>
<evidence type="ECO:0000313" key="5">
    <source>
        <dbReference type="Proteomes" id="UP000503129"/>
    </source>
</evidence>
<name>A0A856MKQ2_9CYAN</name>
<accession>A0A856MKQ2</accession>
<dbReference type="PANTHER" id="PTHR43800">
    <property type="entry name" value="PEPTIDYL-LYSINE N-ACETYLTRANSFERASE YJAB"/>
    <property type="match status" value="1"/>
</dbReference>
<dbReference type="InterPro" id="IPR016181">
    <property type="entry name" value="Acyl_CoA_acyltransferase"/>
</dbReference>
<keyword evidence="5" id="KW-1185">Reference proteome</keyword>
<keyword evidence="2" id="KW-0012">Acyltransferase</keyword>
<dbReference type="Pfam" id="PF00583">
    <property type="entry name" value="Acetyltransf_1"/>
    <property type="match status" value="1"/>
</dbReference>
<dbReference type="Proteomes" id="UP000503129">
    <property type="component" value="Chromosome"/>
</dbReference>
<dbReference type="Gene3D" id="3.40.630.30">
    <property type="match status" value="1"/>
</dbReference>
<dbReference type="KEGG" id="bsen:DP114_32260"/>
<gene>
    <name evidence="4" type="ORF">DP114_32260</name>
</gene>
<sequence>MKSIEVTRTHLQMRSPDEHKPVKIVGDHRAQVTQVFDCPASFYRYLYCEVGHEYHWVYRRNWTDEQIQTHLSQPSISLWVLYYTGAPSGYFELEQYEDGSVEIAYFGLLKEYTGRGLGKYLLTIAIEQAWKKATHRIWVHTCTLDHPAALSNYLKRGFKPFEQETYIETIYT</sequence>
<dbReference type="GO" id="GO:0016747">
    <property type="term" value="F:acyltransferase activity, transferring groups other than amino-acyl groups"/>
    <property type="evidence" value="ECO:0007669"/>
    <property type="project" value="InterPro"/>
</dbReference>
<dbReference type="PROSITE" id="PS51186">
    <property type="entry name" value="GNAT"/>
    <property type="match status" value="1"/>
</dbReference>
<proteinExistence type="predicted"/>
<evidence type="ECO:0000256" key="2">
    <source>
        <dbReference type="ARBA" id="ARBA00023315"/>
    </source>
</evidence>
<dbReference type="EMBL" id="CP030118">
    <property type="protein sequence ID" value="QDL11953.1"/>
    <property type="molecule type" value="Genomic_DNA"/>
</dbReference>